<evidence type="ECO:0000313" key="4">
    <source>
        <dbReference type="Proteomes" id="UP000199021"/>
    </source>
</evidence>
<keyword evidence="3" id="KW-0418">Kinase</keyword>
<evidence type="ECO:0000256" key="1">
    <source>
        <dbReference type="SAM" id="Phobius"/>
    </source>
</evidence>
<dbReference type="InterPro" id="IPR036890">
    <property type="entry name" value="HATPase_C_sf"/>
</dbReference>
<dbReference type="InterPro" id="IPR050640">
    <property type="entry name" value="Bact_2-comp_sensor_kinase"/>
</dbReference>
<dbReference type="SUPFAM" id="SSF55874">
    <property type="entry name" value="ATPase domain of HSP90 chaperone/DNA topoisomerase II/histidine kinase"/>
    <property type="match status" value="1"/>
</dbReference>
<dbReference type="PANTHER" id="PTHR34220">
    <property type="entry name" value="SENSOR HISTIDINE KINASE YPDA"/>
    <property type="match status" value="1"/>
</dbReference>
<dbReference type="InterPro" id="IPR010559">
    <property type="entry name" value="Sig_transdc_His_kin_internal"/>
</dbReference>
<dbReference type="EMBL" id="FOFB01000006">
    <property type="protein sequence ID" value="SEQ20458.1"/>
    <property type="molecule type" value="Genomic_DNA"/>
</dbReference>
<dbReference type="PANTHER" id="PTHR34220:SF7">
    <property type="entry name" value="SENSOR HISTIDINE KINASE YPDA"/>
    <property type="match status" value="1"/>
</dbReference>
<accession>A0A1H9E6C1</accession>
<dbReference type="GO" id="GO:0016020">
    <property type="term" value="C:membrane"/>
    <property type="evidence" value="ECO:0007669"/>
    <property type="project" value="InterPro"/>
</dbReference>
<dbReference type="RefSeq" id="WP_090166995.1">
    <property type="nucleotide sequence ID" value="NZ_FOFB01000006.1"/>
</dbReference>
<feature type="transmembrane region" description="Helical" evidence="1">
    <location>
        <begin position="115"/>
        <end position="136"/>
    </location>
</feature>
<reference evidence="4" key="1">
    <citation type="submission" date="2016-10" db="EMBL/GenBank/DDBJ databases">
        <authorList>
            <person name="Varghese N."/>
            <person name="Submissions S."/>
        </authorList>
    </citation>
    <scope>NUCLEOTIDE SEQUENCE [LARGE SCALE GENOMIC DNA]</scope>
    <source>
        <strain evidence="4">DSM 24740</strain>
    </source>
</reference>
<evidence type="ECO:0000313" key="3">
    <source>
        <dbReference type="EMBL" id="SEQ20458.1"/>
    </source>
</evidence>
<dbReference type="Pfam" id="PF06580">
    <property type="entry name" value="His_kinase"/>
    <property type="match status" value="1"/>
</dbReference>
<dbReference type="OrthoDB" id="9792992at2"/>
<keyword evidence="4" id="KW-1185">Reference proteome</keyword>
<proteinExistence type="predicted"/>
<keyword evidence="1" id="KW-0472">Membrane</keyword>
<feature type="transmembrane region" description="Helical" evidence="1">
    <location>
        <begin position="46"/>
        <end position="65"/>
    </location>
</feature>
<organism evidence="3 4">
    <name type="scientific">Neolewinella agarilytica</name>
    <dbReference type="NCBI Taxonomy" id="478744"/>
    <lineage>
        <taxon>Bacteria</taxon>
        <taxon>Pseudomonadati</taxon>
        <taxon>Bacteroidota</taxon>
        <taxon>Saprospiria</taxon>
        <taxon>Saprospirales</taxon>
        <taxon>Lewinellaceae</taxon>
        <taxon>Neolewinella</taxon>
    </lineage>
</organism>
<feature type="domain" description="Signal transduction histidine kinase internal region" evidence="2">
    <location>
        <begin position="156"/>
        <end position="234"/>
    </location>
</feature>
<feature type="transmembrane region" description="Helical" evidence="1">
    <location>
        <begin position="77"/>
        <end position="95"/>
    </location>
</feature>
<dbReference type="AlphaFoldDB" id="A0A1H9E6C1"/>
<dbReference type="Gene3D" id="3.30.565.10">
    <property type="entry name" value="Histidine kinase-like ATPase, C-terminal domain"/>
    <property type="match status" value="1"/>
</dbReference>
<dbReference type="Proteomes" id="UP000199021">
    <property type="component" value="Unassembled WGS sequence"/>
</dbReference>
<feature type="transmembrane region" description="Helical" evidence="1">
    <location>
        <begin position="12"/>
        <end position="31"/>
    </location>
</feature>
<gene>
    <name evidence="3" type="ORF">SAMN05444359_106244</name>
</gene>
<name>A0A1H9E6C1_9BACT</name>
<keyword evidence="1" id="KW-1133">Transmembrane helix</keyword>
<evidence type="ECO:0000259" key="2">
    <source>
        <dbReference type="Pfam" id="PF06580"/>
    </source>
</evidence>
<keyword evidence="1" id="KW-0812">Transmembrane</keyword>
<protein>
    <submittedName>
        <fullName evidence="3">Histidine kinase</fullName>
    </submittedName>
</protein>
<dbReference type="STRING" id="478744.SAMN05444359_106244"/>
<dbReference type="FunCoup" id="A0A1H9E6C1">
    <property type="interactions" value="52"/>
</dbReference>
<keyword evidence="3" id="KW-0808">Transferase</keyword>
<dbReference type="InParanoid" id="A0A1H9E6C1"/>
<dbReference type="GO" id="GO:0000155">
    <property type="term" value="F:phosphorelay sensor kinase activity"/>
    <property type="evidence" value="ECO:0007669"/>
    <property type="project" value="InterPro"/>
</dbReference>
<sequence>MSNFFQRNKKPLLHVGFWAMYASYFFYNISYGRRGEPDWEHVIPDFLFHIISLLIISYINYFYFLPRLLKGQKVGRYLITFVPVFLVFSFLILLGKQYLIDGFTHEDDWVYSIRFGLNVYMAAFFVTAFVGLLKFVEDYFELETRSRELENRQLTSELRFLKAQVNPHFLFNTLNNLYFLAINKSDQTPEVIAKLSGMMRYMIHESNTEMVPLRKEVEYIENYLDLERLRLNEDVPITFEVNGAIDGVRITPMVLITFLENAFKHGIGNTRGDSWITVNLLIVEGLLQYTVTNSIVAQTDKTVREASGLGLSNVRRRLELSYPEPDQYTLEATEDEERYRVKLTIKL</sequence>